<dbReference type="Proteomes" id="UP000027946">
    <property type="component" value="Unassembled WGS sequence"/>
</dbReference>
<organism evidence="8 9">
    <name type="scientific">Peptoclostridium litorale DSM 5388</name>
    <dbReference type="NCBI Taxonomy" id="1121324"/>
    <lineage>
        <taxon>Bacteria</taxon>
        <taxon>Bacillati</taxon>
        <taxon>Bacillota</taxon>
        <taxon>Clostridia</taxon>
        <taxon>Peptostreptococcales</taxon>
        <taxon>Peptoclostridiaceae</taxon>
        <taxon>Peptoclostridium</taxon>
    </lineage>
</organism>
<evidence type="ECO:0000256" key="6">
    <source>
        <dbReference type="HAMAP-Rule" id="MF_01468"/>
    </source>
</evidence>
<evidence type="ECO:0000256" key="4">
    <source>
        <dbReference type="ARBA" id="ARBA00022759"/>
    </source>
</evidence>
<reference evidence="8 9" key="1">
    <citation type="submission" date="2014-03" db="EMBL/GenBank/DDBJ databases">
        <title>Genome sequence of Clostridium litorale W6, DSM 5388.</title>
        <authorList>
            <person name="Poehlein A."/>
            <person name="Jagirdar A."/>
            <person name="Khonsari B."/>
            <person name="Chibani C.M."/>
            <person name="Gutierrez Gutierrez D.A."/>
            <person name="Davydova E."/>
            <person name="Alghaithi H.S."/>
            <person name="Nair K.P."/>
            <person name="Dhamotharan K."/>
            <person name="Chandran L."/>
            <person name="G W."/>
            <person name="Daniel R."/>
        </authorList>
    </citation>
    <scope>NUCLEOTIDE SEQUENCE [LARGE SCALE GENOMIC DNA]</scope>
    <source>
        <strain evidence="8 9">W6</strain>
    </source>
</reference>
<dbReference type="EMBL" id="JJMM01000023">
    <property type="protein sequence ID" value="KDR94325.1"/>
    <property type="molecule type" value="Genomic_DNA"/>
</dbReference>
<dbReference type="CDD" id="cd00593">
    <property type="entry name" value="RIBOc"/>
    <property type="match status" value="1"/>
</dbReference>
<keyword evidence="2 6" id="KW-0698">rRNA processing</keyword>
<comment type="subunit">
    <text evidence="6">Homodimer.</text>
</comment>
<feature type="active site" evidence="6">
    <location>
        <position position="30"/>
    </location>
</feature>
<dbReference type="HAMAP" id="MF_01468">
    <property type="entry name" value="RNase_Mini_III"/>
    <property type="match status" value="1"/>
</dbReference>
<evidence type="ECO:0000259" key="7">
    <source>
        <dbReference type="SMART" id="SM00535"/>
    </source>
</evidence>
<evidence type="ECO:0000256" key="2">
    <source>
        <dbReference type="ARBA" id="ARBA00022552"/>
    </source>
</evidence>
<dbReference type="Gene3D" id="1.10.1520.10">
    <property type="entry name" value="Ribonuclease III domain"/>
    <property type="match status" value="1"/>
</dbReference>
<dbReference type="RefSeq" id="WP_038267400.1">
    <property type="nucleotide sequence ID" value="NZ_FSRH01000014.1"/>
</dbReference>
<accession>A0A069RDM1</accession>
<evidence type="ECO:0000256" key="5">
    <source>
        <dbReference type="ARBA" id="ARBA00022801"/>
    </source>
</evidence>
<dbReference type="GO" id="GO:0005737">
    <property type="term" value="C:cytoplasm"/>
    <property type="evidence" value="ECO:0007669"/>
    <property type="project" value="UniProtKB-SubCell"/>
</dbReference>
<dbReference type="EC" id="3.1.26.-" evidence="6"/>
<dbReference type="PANTHER" id="PTHR34276">
    <property type="entry name" value="MINI-RIBONUCLEASE 3"/>
    <property type="match status" value="1"/>
</dbReference>
<protein>
    <recommendedName>
        <fullName evidence="6">Mini-ribonuclease 3</fullName>
        <shortName evidence="6">Mini-3</shortName>
        <shortName evidence="6">Mini-RNase 3</shortName>
        <ecNumber evidence="6">3.1.26.-</ecNumber>
    </recommendedName>
    <alternativeName>
        <fullName evidence="6">Mini-RNase III</fullName>
        <shortName evidence="6">Mini-III</shortName>
    </alternativeName>
</protein>
<comment type="cofactor">
    <cofactor evidence="6">
        <name>Mg(2+)</name>
        <dbReference type="ChEBI" id="CHEBI:18420"/>
    </cofactor>
</comment>
<dbReference type="STRING" id="1121324.CLIT_24c00890"/>
<gene>
    <name evidence="6 8" type="primary">mrnC</name>
    <name evidence="8" type="ORF">CLIT_24c00890</name>
</gene>
<comment type="similarity">
    <text evidence="6">Belongs to the MrnC RNase family.</text>
</comment>
<dbReference type="SUPFAM" id="SSF69065">
    <property type="entry name" value="RNase III domain-like"/>
    <property type="match status" value="1"/>
</dbReference>
<evidence type="ECO:0000313" key="8">
    <source>
        <dbReference type="EMBL" id="KDR94325.1"/>
    </source>
</evidence>
<dbReference type="InterPro" id="IPR000999">
    <property type="entry name" value="RNase_III_dom"/>
</dbReference>
<dbReference type="InterPro" id="IPR036389">
    <property type="entry name" value="RNase_III_sf"/>
</dbReference>
<dbReference type="SMART" id="SM00535">
    <property type="entry name" value="RIBOc"/>
    <property type="match status" value="1"/>
</dbReference>
<name>A0A069RDM1_PEPLI</name>
<keyword evidence="5 6" id="KW-0378">Hydrolase</keyword>
<dbReference type="OrthoDB" id="46571at2"/>
<evidence type="ECO:0000256" key="1">
    <source>
        <dbReference type="ARBA" id="ARBA00022517"/>
    </source>
</evidence>
<keyword evidence="6" id="KW-0694">RNA-binding</keyword>
<evidence type="ECO:0000256" key="3">
    <source>
        <dbReference type="ARBA" id="ARBA00022722"/>
    </source>
</evidence>
<keyword evidence="1 6" id="KW-0690">Ribosome biogenesis</keyword>
<dbReference type="Pfam" id="PF00636">
    <property type="entry name" value="Ribonuclease_3"/>
    <property type="match status" value="1"/>
</dbReference>
<dbReference type="InterPro" id="IPR008226">
    <property type="entry name" value="Mini3_fam"/>
</dbReference>
<dbReference type="GO" id="GO:0019843">
    <property type="term" value="F:rRNA binding"/>
    <property type="evidence" value="ECO:0007669"/>
    <property type="project" value="UniProtKB-UniRule"/>
</dbReference>
<keyword evidence="3 6" id="KW-0540">Nuclease</keyword>
<dbReference type="PANTHER" id="PTHR34276:SF1">
    <property type="entry name" value="MINI-RIBONUCLEASE 3"/>
    <property type="match status" value="1"/>
</dbReference>
<feature type="domain" description="RNase III" evidence="7">
    <location>
        <begin position="4"/>
        <end position="143"/>
    </location>
</feature>
<keyword evidence="6" id="KW-0963">Cytoplasm</keyword>
<evidence type="ECO:0000313" key="9">
    <source>
        <dbReference type="Proteomes" id="UP000027946"/>
    </source>
</evidence>
<dbReference type="AlphaFoldDB" id="A0A069RDM1"/>
<comment type="caution">
    <text evidence="8">The sequence shown here is derived from an EMBL/GenBank/DDBJ whole genome shotgun (WGS) entry which is preliminary data.</text>
</comment>
<keyword evidence="4 6" id="KW-0255">Endonuclease</keyword>
<sequence>MEKSLKDLNAIKEVKDANLLSPLVLAYMGDCVYEIYVRKYLICKYGNIKVNDMHKKATNFVKAKAQAMAVMALKEELDEAEWAIVKRGRNQKSCSMPKNAQASDYRYATGFETLIGYLYLNGLEEKLEAVIEKSIELIENQIQ</sequence>
<dbReference type="GO" id="GO:0004525">
    <property type="term" value="F:ribonuclease III activity"/>
    <property type="evidence" value="ECO:0007669"/>
    <property type="project" value="InterPro"/>
</dbReference>
<dbReference type="GO" id="GO:0006364">
    <property type="term" value="P:rRNA processing"/>
    <property type="evidence" value="ECO:0007669"/>
    <property type="project" value="UniProtKB-UniRule"/>
</dbReference>
<keyword evidence="6" id="KW-0699">rRNA-binding</keyword>
<keyword evidence="9" id="KW-1185">Reference proteome</keyword>
<dbReference type="eggNOG" id="COG1939">
    <property type="taxonomic scope" value="Bacteria"/>
</dbReference>
<keyword evidence="6" id="KW-0460">Magnesium</keyword>
<dbReference type="PIRSF" id="PIRSF005520">
    <property type="entry name" value="UCP005520"/>
    <property type="match status" value="1"/>
</dbReference>
<proteinExistence type="inferred from homology"/>
<comment type="subcellular location">
    <subcellularLocation>
        <location evidence="6">Cytoplasm</location>
    </subcellularLocation>
</comment>
<comment type="function">
    <text evidence="6">Involved in correct processing of both the 5' and 3' ends of 23S rRNA precursor. Processes 30S rRNA precursor transcript even in absence of ribonuclease 3 (Rnc); Rnc processes 30S rRNA into smaller rRNA precursors.</text>
</comment>